<feature type="domain" description="SH2" evidence="3">
    <location>
        <begin position="147"/>
        <end position="278"/>
    </location>
</feature>
<dbReference type="InterPro" id="IPR036860">
    <property type="entry name" value="SH2_dom_sf"/>
</dbReference>
<dbReference type="InterPro" id="IPR000980">
    <property type="entry name" value="SH2"/>
</dbReference>
<proteinExistence type="predicted"/>
<keyword evidence="1 2" id="KW-0727">SH2 domain</keyword>
<feature type="domain" description="SH2" evidence="3">
    <location>
        <begin position="362"/>
        <end position="456"/>
    </location>
</feature>
<dbReference type="Pfam" id="PF00017">
    <property type="entry name" value="SH2"/>
    <property type="match status" value="2"/>
</dbReference>
<protein>
    <recommendedName>
        <fullName evidence="3">SH2 domain-containing protein</fullName>
    </recommendedName>
</protein>
<dbReference type="GO" id="GO:0007167">
    <property type="term" value="P:enzyme-linked receptor protein signaling pathway"/>
    <property type="evidence" value="ECO:0007669"/>
    <property type="project" value="TreeGrafter"/>
</dbReference>
<dbReference type="InterPro" id="IPR051184">
    <property type="entry name" value="Tyrosine-phos_adapter"/>
</dbReference>
<dbReference type="GO" id="GO:0035591">
    <property type="term" value="F:signaling adaptor activity"/>
    <property type="evidence" value="ECO:0007669"/>
    <property type="project" value="TreeGrafter"/>
</dbReference>
<keyword evidence="5" id="KW-1185">Reference proteome</keyword>
<sequence length="458" mass="52576">MGQSGSSNRRTLFGNDFEKLKEESDYVTLVRVIPKQTNDLSGNPNIQINNNNVSVERRVRRPIATLPNPIRPKTTIEPNVYCDLKDYLRPKSNLIANEELNDCNPDENLLGIFTTNTISRPVSYANHCSVRCVCSDCRLTRYHLLNWLLPNCTRTNAERLLMARPDGTFLVRKSEKFPNQYTLSFVCGTAIRHCLILRSVYGYGLKEPKFLDKESMGQSGSSNRRTLFGNDFEKLKEESDYVTLVRVIPKQTNDLSGNPNIQINNNNVSVERRVRRPIATLPNPIRPKTTIEPNVYCDLKDYLRPKSNLIANEELNDCNPDENLLGIFTTNTISRPVSYANHCSVRCVCSDCRLTRYHLLNWLLPNCTRTNAERLLMARPDGTFLVRKSEKFPNQYTLSFVCGTAIRHCLILRSVYGYGLKEPYKYSTLQQFVLHYAKQSLSEFNWKLNTTLKHPVFA</sequence>
<dbReference type="PANTHER" id="PTHR19969">
    <property type="entry name" value="SH2-SH3 ADAPTOR PROTEIN-RELATED"/>
    <property type="match status" value="1"/>
</dbReference>
<evidence type="ECO:0000256" key="1">
    <source>
        <dbReference type="ARBA" id="ARBA00022999"/>
    </source>
</evidence>
<dbReference type="EMBL" id="OC857451">
    <property type="protein sequence ID" value="CAD7625196.1"/>
    <property type="molecule type" value="Genomic_DNA"/>
</dbReference>
<organism evidence="4">
    <name type="scientific">Medioppia subpectinata</name>
    <dbReference type="NCBI Taxonomy" id="1979941"/>
    <lineage>
        <taxon>Eukaryota</taxon>
        <taxon>Metazoa</taxon>
        <taxon>Ecdysozoa</taxon>
        <taxon>Arthropoda</taxon>
        <taxon>Chelicerata</taxon>
        <taxon>Arachnida</taxon>
        <taxon>Acari</taxon>
        <taxon>Acariformes</taxon>
        <taxon>Sarcoptiformes</taxon>
        <taxon>Oribatida</taxon>
        <taxon>Brachypylina</taxon>
        <taxon>Oppioidea</taxon>
        <taxon>Oppiidae</taxon>
        <taxon>Medioppia</taxon>
    </lineage>
</organism>
<dbReference type="PROSITE" id="PS50001">
    <property type="entry name" value="SH2"/>
    <property type="match status" value="2"/>
</dbReference>
<evidence type="ECO:0000313" key="5">
    <source>
        <dbReference type="Proteomes" id="UP000759131"/>
    </source>
</evidence>
<dbReference type="EMBL" id="CAJPIZ010002876">
    <property type="protein sequence ID" value="CAG2105626.1"/>
    <property type="molecule type" value="Genomic_DNA"/>
</dbReference>
<dbReference type="PRINTS" id="PR00401">
    <property type="entry name" value="SH2DOMAIN"/>
</dbReference>
<name>A0A7R9KL32_9ACAR</name>
<evidence type="ECO:0000259" key="3">
    <source>
        <dbReference type="PROSITE" id="PS50001"/>
    </source>
</evidence>
<dbReference type="Gene3D" id="3.30.505.10">
    <property type="entry name" value="SH2 domain"/>
    <property type="match status" value="2"/>
</dbReference>
<dbReference type="GO" id="GO:0030971">
    <property type="term" value="F:receptor tyrosine kinase binding"/>
    <property type="evidence" value="ECO:0007669"/>
    <property type="project" value="TreeGrafter"/>
</dbReference>
<dbReference type="Proteomes" id="UP000759131">
    <property type="component" value="Unassembled WGS sequence"/>
</dbReference>
<dbReference type="SMART" id="SM00252">
    <property type="entry name" value="SH2"/>
    <property type="match status" value="2"/>
</dbReference>
<dbReference type="SUPFAM" id="SSF55550">
    <property type="entry name" value="SH2 domain"/>
    <property type="match status" value="2"/>
</dbReference>
<dbReference type="PANTHER" id="PTHR19969:SF5">
    <property type="entry name" value="CRK-LIKE PROTEIN"/>
    <property type="match status" value="1"/>
</dbReference>
<dbReference type="GO" id="GO:0016477">
    <property type="term" value="P:cell migration"/>
    <property type="evidence" value="ECO:0007669"/>
    <property type="project" value="TreeGrafter"/>
</dbReference>
<dbReference type="OrthoDB" id="3175255at2759"/>
<dbReference type="PRINTS" id="PR00678">
    <property type="entry name" value="PI3KINASEP85"/>
</dbReference>
<dbReference type="AlphaFoldDB" id="A0A7R9KL32"/>
<dbReference type="FunFam" id="3.30.505.10:FF:000100">
    <property type="entry name" value="phosphatidylinositol 3-kinase regulatory subunit gamma"/>
    <property type="match status" value="1"/>
</dbReference>
<evidence type="ECO:0000256" key="2">
    <source>
        <dbReference type="PROSITE-ProRule" id="PRU00191"/>
    </source>
</evidence>
<evidence type="ECO:0000313" key="4">
    <source>
        <dbReference type="EMBL" id="CAD7625196.1"/>
    </source>
</evidence>
<dbReference type="GO" id="GO:0005737">
    <property type="term" value="C:cytoplasm"/>
    <property type="evidence" value="ECO:0007669"/>
    <property type="project" value="TreeGrafter"/>
</dbReference>
<gene>
    <name evidence="4" type="ORF">OSB1V03_LOCUS5632</name>
</gene>
<reference evidence="4" key="1">
    <citation type="submission" date="2020-11" db="EMBL/GenBank/DDBJ databases">
        <authorList>
            <person name="Tran Van P."/>
        </authorList>
    </citation>
    <scope>NUCLEOTIDE SEQUENCE</scope>
</reference>
<accession>A0A7R9KL32</accession>